<dbReference type="PANTHER" id="PTHR12276">
    <property type="entry name" value="EPSIN/ENT-RELATED"/>
    <property type="match status" value="1"/>
</dbReference>
<dbReference type="Gene3D" id="1.25.40.90">
    <property type="match status" value="1"/>
</dbReference>
<dbReference type="InterPro" id="IPR013809">
    <property type="entry name" value="ENTH"/>
</dbReference>
<dbReference type="Pfam" id="PF01417">
    <property type="entry name" value="ENTH"/>
    <property type="match status" value="1"/>
</dbReference>
<evidence type="ECO:0000313" key="3">
    <source>
        <dbReference type="Proteomes" id="UP000504637"/>
    </source>
</evidence>
<feature type="region of interest" description="Disordered" evidence="1">
    <location>
        <begin position="491"/>
        <end position="519"/>
    </location>
</feature>
<dbReference type="GO" id="GO:0005543">
    <property type="term" value="F:phospholipid binding"/>
    <property type="evidence" value="ECO:0007669"/>
    <property type="project" value="TreeGrafter"/>
</dbReference>
<sequence>MDWNNLRDQVSNLSLYDVKASIRKVQNAVMNYTEMEAKVREATNNEPWGASSTLMQEIASGTFNYQLLNEIMPMIYKRFTEKSAEEWRQIYKALQLMEFLVKNGSERVIDDARSHLSLLKMLRQFHYIDQNGKDQGLNVRNRSKELTDLLSDVEKIRAERKKARTTRNKYSGVEGGAGAGLGASSSRYGGFEGGSGGTPSFGSGYGGQTRGVYGDGGGFGGEAHDEYNEGGRTGGSERFDEYDEYDDGGAHAAPGRRKADASAGKKPTATASAAKKAEPAKPKAPEVDLFEFGDDEPATFTSAPAASSALSAPPAPAPAQHDDDDFDDFQSAAPASNAAPAPLPKPNYSSLSTPALSASSSGVLSPPPAASSGPNYSNFYAAPTPASSGFATPAAAQQQQQQPKPSGYQPAGPNYFTSVPVPTAGSATASGTSTPFGGLSSGTNKPAARTGGAGGDAFASLLSGSSKKSATTGNKGLTIADMAKQKTQAGLYGAPAAAASPAAPAKPSTGSNGLDDLLG</sequence>
<feature type="compositionally biased region" description="Low complexity" evidence="1">
    <location>
        <begin position="329"/>
        <end position="340"/>
    </location>
</feature>
<accession>A0A6J3LU75</accession>
<evidence type="ECO:0000313" key="4">
    <source>
        <dbReference type="RefSeq" id="XP_033455208.1"/>
    </source>
</evidence>
<feature type="compositionally biased region" description="Low complexity" evidence="1">
    <location>
        <begin position="459"/>
        <end position="473"/>
    </location>
</feature>
<reference evidence="4" key="2">
    <citation type="submission" date="2020-04" db="EMBL/GenBank/DDBJ databases">
        <authorList>
            <consortium name="NCBI Genome Project"/>
        </authorList>
    </citation>
    <scope>NUCLEOTIDE SEQUENCE</scope>
    <source>
        <strain evidence="4">CBS 342.82</strain>
    </source>
</reference>
<dbReference type="RefSeq" id="XP_033455208.1">
    <property type="nucleotide sequence ID" value="XM_033602342.1"/>
</dbReference>
<dbReference type="SMART" id="SM00273">
    <property type="entry name" value="ENTH"/>
    <property type="match status" value="1"/>
</dbReference>
<dbReference type="GO" id="GO:0005829">
    <property type="term" value="C:cytosol"/>
    <property type="evidence" value="ECO:0007669"/>
    <property type="project" value="GOC"/>
</dbReference>
<dbReference type="PROSITE" id="PS50942">
    <property type="entry name" value="ENTH"/>
    <property type="match status" value="1"/>
</dbReference>
<dbReference type="GO" id="GO:0005886">
    <property type="term" value="C:plasma membrane"/>
    <property type="evidence" value="ECO:0007669"/>
    <property type="project" value="TreeGrafter"/>
</dbReference>
<dbReference type="Proteomes" id="UP000504637">
    <property type="component" value="Unplaced"/>
</dbReference>
<feature type="domain" description="ENTH" evidence="2">
    <location>
        <begin position="27"/>
        <end position="160"/>
    </location>
</feature>
<dbReference type="GO" id="GO:0030125">
    <property type="term" value="C:clathrin vesicle coat"/>
    <property type="evidence" value="ECO:0007669"/>
    <property type="project" value="TreeGrafter"/>
</dbReference>
<dbReference type="GO" id="GO:0030276">
    <property type="term" value="F:clathrin binding"/>
    <property type="evidence" value="ECO:0007669"/>
    <property type="project" value="TreeGrafter"/>
</dbReference>
<dbReference type="OrthoDB" id="4033880at2759"/>
<dbReference type="GO" id="GO:0006895">
    <property type="term" value="P:Golgi to endosome transport"/>
    <property type="evidence" value="ECO:0007669"/>
    <property type="project" value="TreeGrafter"/>
</dbReference>
<proteinExistence type="predicted"/>
<dbReference type="GO" id="GO:0006897">
    <property type="term" value="P:endocytosis"/>
    <property type="evidence" value="ECO:0007669"/>
    <property type="project" value="TreeGrafter"/>
</dbReference>
<feature type="compositionally biased region" description="Low complexity" evidence="1">
    <location>
        <begin position="423"/>
        <end position="434"/>
    </location>
</feature>
<feature type="compositionally biased region" description="Basic and acidic residues" evidence="1">
    <location>
        <begin position="222"/>
        <end position="239"/>
    </location>
</feature>
<dbReference type="PANTHER" id="PTHR12276:SF45">
    <property type="entry name" value="CLATHRIN INTERACTOR 1"/>
    <property type="match status" value="1"/>
</dbReference>
<dbReference type="GO" id="GO:0005768">
    <property type="term" value="C:endosome"/>
    <property type="evidence" value="ECO:0007669"/>
    <property type="project" value="TreeGrafter"/>
</dbReference>
<protein>
    <submittedName>
        <fullName evidence="4">ENTH-domain-containing protein</fullName>
    </submittedName>
</protein>
<organism evidence="4">
    <name type="scientific">Dissoconium aciculare CBS 342.82</name>
    <dbReference type="NCBI Taxonomy" id="1314786"/>
    <lineage>
        <taxon>Eukaryota</taxon>
        <taxon>Fungi</taxon>
        <taxon>Dikarya</taxon>
        <taxon>Ascomycota</taxon>
        <taxon>Pezizomycotina</taxon>
        <taxon>Dothideomycetes</taxon>
        <taxon>Dothideomycetidae</taxon>
        <taxon>Mycosphaerellales</taxon>
        <taxon>Dissoconiaceae</taxon>
        <taxon>Dissoconium</taxon>
    </lineage>
</organism>
<gene>
    <name evidence="4" type="ORF">K489DRAFT_346799</name>
</gene>
<feature type="compositionally biased region" description="Basic and acidic residues" evidence="1">
    <location>
        <begin position="275"/>
        <end position="286"/>
    </location>
</feature>
<dbReference type="InterPro" id="IPR008942">
    <property type="entry name" value="ENTH_VHS"/>
</dbReference>
<feature type="compositionally biased region" description="Low complexity" evidence="1">
    <location>
        <begin position="261"/>
        <end position="274"/>
    </location>
</feature>
<reference evidence="4" key="1">
    <citation type="submission" date="2020-01" db="EMBL/GenBank/DDBJ databases">
        <authorList>
            <consortium name="DOE Joint Genome Institute"/>
            <person name="Haridas S."/>
            <person name="Albert R."/>
            <person name="Binder M."/>
            <person name="Bloem J."/>
            <person name="Labutti K."/>
            <person name="Salamov A."/>
            <person name="Andreopoulos B."/>
            <person name="Baker S.E."/>
            <person name="Barry K."/>
            <person name="Bills G."/>
            <person name="Bluhm B.H."/>
            <person name="Cannon C."/>
            <person name="Castanera R."/>
            <person name="Culley D.E."/>
            <person name="Daum C."/>
            <person name="Ezra D."/>
            <person name="Gonzalez J.B."/>
            <person name="Henrissat B."/>
            <person name="Kuo A."/>
            <person name="Liang C."/>
            <person name="Lipzen A."/>
            <person name="Lutzoni F."/>
            <person name="Magnuson J."/>
            <person name="Mondo S."/>
            <person name="Nolan M."/>
            <person name="Ohm R."/>
            <person name="Pangilinan J."/>
            <person name="Park H.-J."/>
            <person name="Ramirez L."/>
            <person name="Alfaro M."/>
            <person name="Sun H."/>
            <person name="Tritt A."/>
            <person name="Yoshinaga Y."/>
            <person name="Zwiers L.-H."/>
            <person name="Turgeon B.G."/>
            <person name="Goodwin S.B."/>
            <person name="Spatafora J.W."/>
            <person name="Crous P.W."/>
            <person name="Grigoriev I.V."/>
        </authorList>
    </citation>
    <scope>NUCLEOTIDE SEQUENCE</scope>
    <source>
        <strain evidence="4">CBS 342.82</strain>
    </source>
</reference>
<keyword evidence="3" id="KW-1185">Reference proteome</keyword>
<dbReference type="FunFam" id="1.25.40.90:FF:000006">
    <property type="entry name" value="Clathrin interactor 1"/>
    <property type="match status" value="1"/>
</dbReference>
<dbReference type="CDD" id="cd16992">
    <property type="entry name" value="ENTH_Ent3"/>
    <property type="match status" value="1"/>
</dbReference>
<evidence type="ECO:0000259" key="2">
    <source>
        <dbReference type="PROSITE" id="PS50942"/>
    </source>
</evidence>
<dbReference type="GeneID" id="54360142"/>
<feature type="compositionally biased region" description="Low complexity" evidence="1">
    <location>
        <begin position="494"/>
        <end position="508"/>
    </location>
</feature>
<name>A0A6J3LU75_9PEZI</name>
<reference evidence="4" key="3">
    <citation type="submission" date="2025-08" db="UniProtKB">
        <authorList>
            <consortium name="RefSeq"/>
        </authorList>
    </citation>
    <scope>IDENTIFICATION</scope>
    <source>
        <strain evidence="4">CBS 342.82</strain>
    </source>
</reference>
<evidence type="ECO:0000256" key="1">
    <source>
        <dbReference type="SAM" id="MobiDB-lite"/>
    </source>
</evidence>
<feature type="compositionally biased region" description="Low complexity" evidence="1">
    <location>
        <begin position="302"/>
        <end position="312"/>
    </location>
</feature>
<feature type="compositionally biased region" description="Gly residues" evidence="1">
    <location>
        <begin position="190"/>
        <end position="221"/>
    </location>
</feature>
<feature type="region of interest" description="Disordered" evidence="1">
    <location>
        <begin position="190"/>
        <end position="477"/>
    </location>
</feature>
<dbReference type="SUPFAM" id="SSF48464">
    <property type="entry name" value="ENTH/VHS domain"/>
    <property type="match status" value="1"/>
</dbReference>
<feature type="compositionally biased region" description="Low complexity" evidence="1">
    <location>
        <begin position="349"/>
        <end position="361"/>
    </location>
</feature>
<dbReference type="AlphaFoldDB" id="A0A6J3LU75"/>
<feature type="compositionally biased region" description="Acidic residues" evidence="1">
    <location>
        <begin position="288"/>
        <end position="297"/>
    </location>
</feature>